<protein>
    <recommendedName>
        <fullName evidence="3">Flavodoxin-like domain-containing protein</fullName>
    </recommendedName>
</protein>
<dbReference type="EMBL" id="CAJNYD010002327">
    <property type="protein sequence ID" value="CAF3411706.1"/>
    <property type="molecule type" value="Genomic_DNA"/>
</dbReference>
<dbReference type="GO" id="GO:0003955">
    <property type="term" value="F:NAD(P)H dehydrogenase (quinone) activity"/>
    <property type="evidence" value="ECO:0007669"/>
    <property type="project" value="InterPro"/>
</dbReference>
<feature type="compositionally biased region" description="Polar residues" evidence="2">
    <location>
        <begin position="36"/>
        <end position="47"/>
    </location>
</feature>
<dbReference type="Proteomes" id="UP000663833">
    <property type="component" value="Unassembled WGS sequence"/>
</dbReference>
<dbReference type="FunFam" id="3.40.50.360:FF:000001">
    <property type="entry name" value="NAD(P)H dehydrogenase (Quinone) FQR1-like"/>
    <property type="match status" value="1"/>
</dbReference>
<evidence type="ECO:0000313" key="7">
    <source>
        <dbReference type="Proteomes" id="UP000663869"/>
    </source>
</evidence>
<feature type="region of interest" description="Disordered" evidence="2">
    <location>
        <begin position="1"/>
        <end position="47"/>
    </location>
</feature>
<dbReference type="Proteomes" id="UP000663825">
    <property type="component" value="Unassembled WGS sequence"/>
</dbReference>
<comment type="similarity">
    <text evidence="1">Belongs to the WrbA family.</text>
</comment>
<organism evidence="6 7">
    <name type="scientific">Rotaria socialis</name>
    <dbReference type="NCBI Taxonomy" id="392032"/>
    <lineage>
        <taxon>Eukaryota</taxon>
        <taxon>Metazoa</taxon>
        <taxon>Spiralia</taxon>
        <taxon>Gnathifera</taxon>
        <taxon>Rotifera</taxon>
        <taxon>Eurotatoria</taxon>
        <taxon>Bdelloidea</taxon>
        <taxon>Philodinida</taxon>
        <taxon>Philodinidae</taxon>
        <taxon>Rotaria</taxon>
    </lineage>
</organism>
<dbReference type="NCBIfam" id="NF002999">
    <property type="entry name" value="PRK03767.1"/>
    <property type="match status" value="1"/>
</dbReference>
<feature type="compositionally biased region" description="Polar residues" evidence="2">
    <location>
        <begin position="1"/>
        <end position="19"/>
    </location>
</feature>
<accession>A0A818NT08</accession>
<dbReference type="Proteomes" id="UP000663869">
    <property type="component" value="Unassembled WGS sequence"/>
</dbReference>
<dbReference type="Gene3D" id="3.40.50.360">
    <property type="match status" value="1"/>
</dbReference>
<evidence type="ECO:0000259" key="3">
    <source>
        <dbReference type="PROSITE" id="PS50902"/>
    </source>
</evidence>
<feature type="domain" description="Flavodoxin-like" evidence="3">
    <location>
        <begin position="56"/>
        <end position="242"/>
    </location>
</feature>
<dbReference type="InterPro" id="IPR008254">
    <property type="entry name" value="Flavodoxin/NO_synth"/>
</dbReference>
<dbReference type="Pfam" id="PF03358">
    <property type="entry name" value="FMN_red"/>
    <property type="match status" value="1"/>
</dbReference>
<dbReference type="NCBIfam" id="TIGR01755">
    <property type="entry name" value="flav_wrbA"/>
    <property type="match status" value="1"/>
</dbReference>
<dbReference type="EMBL" id="CAJNYU010002889">
    <property type="protein sequence ID" value="CAF3609898.1"/>
    <property type="molecule type" value="Genomic_DNA"/>
</dbReference>
<dbReference type="InterPro" id="IPR029039">
    <property type="entry name" value="Flavoprotein-like_sf"/>
</dbReference>
<dbReference type="InterPro" id="IPR005025">
    <property type="entry name" value="FMN_Rdtase-like_dom"/>
</dbReference>
<reference evidence="6" key="1">
    <citation type="submission" date="2021-02" db="EMBL/GenBank/DDBJ databases">
        <authorList>
            <person name="Nowell W R."/>
        </authorList>
    </citation>
    <scope>NUCLEOTIDE SEQUENCE</scope>
</reference>
<evidence type="ECO:0000313" key="4">
    <source>
        <dbReference type="EMBL" id="CAF3310976.1"/>
    </source>
</evidence>
<dbReference type="AlphaFoldDB" id="A0A818NT08"/>
<dbReference type="PANTHER" id="PTHR30546:SF23">
    <property type="entry name" value="FLAVOPROTEIN-LIKE PROTEIN YCP4-RELATED"/>
    <property type="match status" value="1"/>
</dbReference>
<comment type="caution">
    <text evidence="6">The sequence shown here is derived from an EMBL/GenBank/DDBJ whole genome shotgun (WGS) entry which is preliminary data.</text>
</comment>
<dbReference type="OrthoDB" id="504689at2759"/>
<proteinExistence type="inferred from homology"/>
<dbReference type="GO" id="GO:0010181">
    <property type="term" value="F:FMN binding"/>
    <property type="evidence" value="ECO:0007669"/>
    <property type="project" value="InterPro"/>
</dbReference>
<sequence>MSNYRSQINTYQQGRQPQTSSSSFSSEELPGRRRPSNSTQGASSGPIQVTGRQPVVFVIYYSMYGHIERMAMEVCAGVEAAGCECRMFQVAETLSSDVLNKMHAAEKNRQVPIIKVEQLAEADGIIFGMPTRFGSAPAQMRALFDQCGGHWRSNALIGKPAGIFFSTGSLGGGQETTALTTVTFFTHLGMIFVPLGYKNKSLQNLDEAHGGSPYGSGTLAGDGSRQPTRLELQLAQTQGNEFGKVVIKLTR</sequence>
<evidence type="ECO:0000313" key="5">
    <source>
        <dbReference type="EMBL" id="CAF3411706.1"/>
    </source>
</evidence>
<dbReference type="InterPro" id="IPR010089">
    <property type="entry name" value="Flavoprotein_WrbA-like"/>
</dbReference>
<name>A0A818NT08_9BILA</name>
<dbReference type="EMBL" id="CAJNXB010003355">
    <property type="protein sequence ID" value="CAF3310976.1"/>
    <property type="molecule type" value="Genomic_DNA"/>
</dbReference>
<dbReference type="SUPFAM" id="SSF52218">
    <property type="entry name" value="Flavoproteins"/>
    <property type="match status" value="1"/>
</dbReference>
<evidence type="ECO:0000256" key="1">
    <source>
        <dbReference type="ARBA" id="ARBA00006961"/>
    </source>
</evidence>
<dbReference type="PROSITE" id="PS50902">
    <property type="entry name" value="FLAVODOXIN_LIKE"/>
    <property type="match status" value="1"/>
</dbReference>
<evidence type="ECO:0000313" key="6">
    <source>
        <dbReference type="EMBL" id="CAF3609898.1"/>
    </source>
</evidence>
<gene>
    <name evidence="6" type="ORF">FME351_LOCUS22391</name>
    <name evidence="5" type="ORF">LUA448_LOCUS18575</name>
    <name evidence="4" type="ORF">TIS948_LOCUS19284</name>
</gene>
<evidence type="ECO:0000256" key="2">
    <source>
        <dbReference type="SAM" id="MobiDB-lite"/>
    </source>
</evidence>
<dbReference type="PANTHER" id="PTHR30546">
    <property type="entry name" value="FLAVODOXIN-RELATED PROTEIN WRBA-RELATED"/>
    <property type="match status" value="1"/>
</dbReference>
<dbReference type="GO" id="GO:0016020">
    <property type="term" value="C:membrane"/>
    <property type="evidence" value="ECO:0007669"/>
    <property type="project" value="TreeGrafter"/>
</dbReference>